<name>A0A915AMW2_PARUN</name>
<evidence type="ECO:0000259" key="4">
    <source>
        <dbReference type="Pfam" id="PF01705"/>
    </source>
</evidence>
<protein>
    <submittedName>
        <fullName evidence="6">SSD domain-containing protein</fullName>
    </submittedName>
</protein>
<organism evidence="5 6">
    <name type="scientific">Parascaris univalens</name>
    <name type="common">Nematode worm</name>
    <dbReference type="NCBI Taxonomy" id="6257"/>
    <lineage>
        <taxon>Eukaryota</taxon>
        <taxon>Metazoa</taxon>
        <taxon>Ecdysozoa</taxon>
        <taxon>Nematoda</taxon>
        <taxon>Chromadorea</taxon>
        <taxon>Rhabditida</taxon>
        <taxon>Spirurina</taxon>
        <taxon>Ascaridomorpha</taxon>
        <taxon>Ascaridoidea</taxon>
        <taxon>Ascarididae</taxon>
        <taxon>Parascaris</taxon>
    </lineage>
</organism>
<reference evidence="6" key="1">
    <citation type="submission" date="2022-11" db="UniProtKB">
        <authorList>
            <consortium name="WormBaseParasite"/>
        </authorList>
    </citation>
    <scope>IDENTIFICATION</scope>
</reference>
<dbReference type="InterPro" id="IPR002619">
    <property type="entry name" value="CX"/>
</dbReference>
<keyword evidence="2" id="KW-1133">Transmembrane helix</keyword>
<feature type="domain" description="CX" evidence="4">
    <location>
        <begin position="115"/>
        <end position="177"/>
    </location>
</feature>
<evidence type="ECO:0000313" key="5">
    <source>
        <dbReference type="Proteomes" id="UP000887569"/>
    </source>
</evidence>
<feature type="region of interest" description="Disordered" evidence="1">
    <location>
        <begin position="19"/>
        <end position="42"/>
    </location>
</feature>
<feature type="transmembrane region" description="Helical" evidence="2">
    <location>
        <begin position="181"/>
        <end position="200"/>
    </location>
</feature>
<keyword evidence="5" id="KW-1185">Reference proteome</keyword>
<dbReference type="PANTHER" id="PTHR47520">
    <property type="entry name" value="CX DOMAIN-CONTAINING PROTEIN-RELATED"/>
    <property type="match status" value="1"/>
</dbReference>
<sequence length="286" mass="33035">MNLSLGVLLAILAIEQCQGKGGRGGGRGRSRGRSRGSSSSLSYYGRWSSVRKPPRGDATRSRFLANSFPDSPSYSGFRNSLSESKYARYLPNSVGGSMVLLLHPSVAFYYGGREYYWSRYFYESREHHKSDITVCERTINQTSYLNYIFVDDNYTQPEALIWECDSSEYCCDAECCQKLKYVWLWITVLIFSCIAGVHLWKRREMKLEQRFIRAENEYRNSQLYLIRRMSSTKLGSVTCDSSSSEKLTTMPHMVSEEKEPKSLLLPPTNEELRKMLFTRGKHLYHL</sequence>
<evidence type="ECO:0000256" key="2">
    <source>
        <dbReference type="SAM" id="Phobius"/>
    </source>
</evidence>
<feature type="chain" id="PRO_5037885389" evidence="3">
    <location>
        <begin position="20"/>
        <end position="286"/>
    </location>
</feature>
<evidence type="ECO:0000256" key="1">
    <source>
        <dbReference type="SAM" id="MobiDB-lite"/>
    </source>
</evidence>
<keyword evidence="3" id="KW-0732">Signal</keyword>
<keyword evidence="2" id="KW-0812">Transmembrane</keyword>
<proteinExistence type="predicted"/>
<dbReference type="Proteomes" id="UP000887569">
    <property type="component" value="Unplaced"/>
</dbReference>
<dbReference type="Pfam" id="PF01705">
    <property type="entry name" value="CX"/>
    <property type="match status" value="1"/>
</dbReference>
<keyword evidence="2" id="KW-0472">Membrane</keyword>
<dbReference type="PANTHER" id="PTHR47520:SF2">
    <property type="entry name" value="CX DOMAIN-CONTAINING PROTEIN"/>
    <property type="match status" value="1"/>
</dbReference>
<dbReference type="WBParaSite" id="PgR010_g107_t07">
    <property type="protein sequence ID" value="PgR010_g107_t07"/>
    <property type="gene ID" value="PgR010_g107"/>
</dbReference>
<feature type="signal peptide" evidence="3">
    <location>
        <begin position="1"/>
        <end position="19"/>
    </location>
</feature>
<dbReference type="AlphaFoldDB" id="A0A915AMW2"/>
<evidence type="ECO:0000313" key="6">
    <source>
        <dbReference type="WBParaSite" id="PgR010_g107_t07"/>
    </source>
</evidence>
<evidence type="ECO:0000256" key="3">
    <source>
        <dbReference type="SAM" id="SignalP"/>
    </source>
</evidence>
<accession>A0A915AMW2</accession>